<gene>
    <name evidence="1" type="ORF">C8F04DRAFT_1178245</name>
</gene>
<keyword evidence="2" id="KW-1185">Reference proteome</keyword>
<reference evidence="1" key="1">
    <citation type="submission" date="2023-03" db="EMBL/GenBank/DDBJ databases">
        <title>Massive genome expansion in bonnet fungi (Mycena s.s.) driven by repeated elements and novel gene families across ecological guilds.</title>
        <authorList>
            <consortium name="Lawrence Berkeley National Laboratory"/>
            <person name="Harder C.B."/>
            <person name="Miyauchi S."/>
            <person name="Viragh M."/>
            <person name="Kuo A."/>
            <person name="Thoen E."/>
            <person name="Andreopoulos B."/>
            <person name="Lu D."/>
            <person name="Skrede I."/>
            <person name="Drula E."/>
            <person name="Henrissat B."/>
            <person name="Morin E."/>
            <person name="Kohler A."/>
            <person name="Barry K."/>
            <person name="LaButti K."/>
            <person name="Morin E."/>
            <person name="Salamov A."/>
            <person name="Lipzen A."/>
            <person name="Mereny Z."/>
            <person name="Hegedus B."/>
            <person name="Baldrian P."/>
            <person name="Stursova M."/>
            <person name="Weitz H."/>
            <person name="Taylor A."/>
            <person name="Grigoriev I.V."/>
            <person name="Nagy L.G."/>
            <person name="Martin F."/>
            <person name="Kauserud H."/>
        </authorList>
    </citation>
    <scope>NUCLEOTIDE SEQUENCE</scope>
    <source>
        <strain evidence="1">CBHHK200</strain>
    </source>
</reference>
<dbReference type="Proteomes" id="UP001218188">
    <property type="component" value="Unassembled WGS sequence"/>
</dbReference>
<protein>
    <submittedName>
        <fullName evidence="1">Uncharacterized protein</fullName>
    </submittedName>
</protein>
<comment type="caution">
    <text evidence="1">The sequence shown here is derived from an EMBL/GenBank/DDBJ whole genome shotgun (WGS) entry which is preliminary data.</text>
</comment>
<evidence type="ECO:0000313" key="1">
    <source>
        <dbReference type="EMBL" id="KAJ7040148.1"/>
    </source>
</evidence>
<proteinExistence type="predicted"/>
<accession>A0AAD6X5V8</accession>
<dbReference type="AlphaFoldDB" id="A0AAD6X5V8"/>
<dbReference type="EMBL" id="JARJCM010000023">
    <property type="protein sequence ID" value="KAJ7040148.1"/>
    <property type="molecule type" value="Genomic_DNA"/>
</dbReference>
<name>A0AAD6X5V8_9AGAR</name>
<organism evidence="1 2">
    <name type="scientific">Mycena alexandri</name>
    <dbReference type="NCBI Taxonomy" id="1745969"/>
    <lineage>
        <taxon>Eukaryota</taxon>
        <taxon>Fungi</taxon>
        <taxon>Dikarya</taxon>
        <taxon>Basidiomycota</taxon>
        <taxon>Agaricomycotina</taxon>
        <taxon>Agaricomycetes</taxon>
        <taxon>Agaricomycetidae</taxon>
        <taxon>Agaricales</taxon>
        <taxon>Marasmiineae</taxon>
        <taxon>Mycenaceae</taxon>
        <taxon>Mycena</taxon>
    </lineage>
</organism>
<evidence type="ECO:0000313" key="2">
    <source>
        <dbReference type="Proteomes" id="UP001218188"/>
    </source>
</evidence>
<sequence length="370" mass="42311">MEKAKTPGEGKKDKLVSYADYNSKREWMSLPSYQKGSYEDFVKDIINHYPSIRDSEKGSISILNKLLVKFANRSISMEDQDELMDLIRPMQAQVKRLVPAKLTNKSAIARFLEKLDVDFVNRIWARLDMDEVVRNQIPIDQNDAVAVAARTKQLKDREAERYLFEEVIAVAKDLARGSTDREEYDFGASTYTSGSRKTIKSEATAGTSALEKKAEAVIDRMDQWQVQMQDKFELTHREMEQFMNTAVNLNGTVHREAPSSQMAHRPMTLSEIICHYCRLQGHMVGNCEHRRKHLEEGLLKIYQGRDCLADGTPLFVPKDGRSKKEFVENYYKKSQNFVGTAGVYNLSTDMEEALFSNGTKGMLVDLHKTL</sequence>